<gene>
    <name evidence="4" type="primary">hisP_2</name>
    <name evidence="4" type="ORF">NCTC10684_04946</name>
</gene>
<evidence type="ECO:0000313" key="4">
    <source>
        <dbReference type="EMBL" id="SUY28023.1"/>
    </source>
</evidence>
<dbReference type="Gene3D" id="3.40.50.300">
    <property type="entry name" value="P-loop containing nucleotide triphosphate hydrolases"/>
    <property type="match status" value="1"/>
</dbReference>
<protein>
    <submittedName>
        <fullName evidence="4">Histidine transport ATP-binding protein HisP</fullName>
    </submittedName>
</protein>
<dbReference type="Pfam" id="PF13304">
    <property type="entry name" value="AAA_21"/>
    <property type="match status" value="1"/>
</dbReference>
<dbReference type="SUPFAM" id="SSF52540">
    <property type="entry name" value="P-loop containing nucleoside triphosphate hydrolases"/>
    <property type="match status" value="1"/>
</dbReference>
<dbReference type="EMBL" id="UFSM01000002">
    <property type="protein sequence ID" value="SUY28023.1"/>
    <property type="molecule type" value="Genomic_DNA"/>
</dbReference>
<dbReference type="GO" id="GO:0005524">
    <property type="term" value="F:ATP binding"/>
    <property type="evidence" value="ECO:0007669"/>
    <property type="project" value="UniProtKB-KW"/>
</dbReference>
<evidence type="ECO:0000313" key="5">
    <source>
        <dbReference type="Proteomes" id="UP000254701"/>
    </source>
</evidence>
<comment type="similarity">
    <text evidence="1">Belongs to the ABC transporter superfamily.</text>
</comment>
<accession>A0A381IIT1</accession>
<dbReference type="PANTHER" id="PTHR43166:SF4">
    <property type="entry name" value="PHOSPHONATES IMPORT ATP-BINDING PROTEIN PHNC"/>
    <property type="match status" value="1"/>
</dbReference>
<dbReference type="PANTHER" id="PTHR43166">
    <property type="entry name" value="AMINO ACID IMPORT ATP-BINDING PROTEIN"/>
    <property type="match status" value="1"/>
</dbReference>
<dbReference type="InterPro" id="IPR050086">
    <property type="entry name" value="MetN_ABC_transporter-like"/>
</dbReference>
<proteinExistence type="inferred from homology"/>
<keyword evidence="4" id="KW-0547">Nucleotide-binding</keyword>
<dbReference type="Proteomes" id="UP000254701">
    <property type="component" value="Unassembled WGS sequence"/>
</dbReference>
<keyword evidence="4" id="KW-0067">ATP-binding</keyword>
<evidence type="ECO:0000259" key="3">
    <source>
        <dbReference type="Pfam" id="PF13304"/>
    </source>
</evidence>
<dbReference type="InterPro" id="IPR003959">
    <property type="entry name" value="ATPase_AAA_core"/>
</dbReference>
<name>A0A381IIT1_AMIAI</name>
<dbReference type="AlphaFoldDB" id="A0A381IIT1"/>
<evidence type="ECO:0000256" key="1">
    <source>
        <dbReference type="ARBA" id="ARBA00005417"/>
    </source>
</evidence>
<dbReference type="InterPro" id="IPR027417">
    <property type="entry name" value="P-loop_NTPase"/>
</dbReference>
<evidence type="ECO:0000256" key="2">
    <source>
        <dbReference type="ARBA" id="ARBA00022448"/>
    </source>
</evidence>
<sequence length="109" mass="12097">MKPISAGRAEQQRVAIARALCLQPSVMLFDEPTSALDPESVGSVLRIMEDLAATGITMVCVTHEMGFARRVARRCVFMEKGEIVEQAPADQFFRDPTSSRLKAFLRQVL</sequence>
<dbReference type="GO" id="GO:0016887">
    <property type="term" value="F:ATP hydrolysis activity"/>
    <property type="evidence" value="ECO:0007669"/>
    <property type="project" value="InterPro"/>
</dbReference>
<reference evidence="4 5" key="1">
    <citation type="submission" date="2018-06" db="EMBL/GenBank/DDBJ databases">
        <authorList>
            <consortium name="Pathogen Informatics"/>
            <person name="Doyle S."/>
        </authorList>
    </citation>
    <scope>NUCLEOTIDE SEQUENCE [LARGE SCALE GENOMIC DNA]</scope>
    <source>
        <strain evidence="4 5">NCTC10684</strain>
    </source>
</reference>
<organism evidence="4 5">
    <name type="scientific">Aminobacter aminovorans</name>
    <name type="common">Chelatobacter heintzii</name>
    <dbReference type="NCBI Taxonomy" id="83263"/>
    <lineage>
        <taxon>Bacteria</taxon>
        <taxon>Pseudomonadati</taxon>
        <taxon>Pseudomonadota</taxon>
        <taxon>Alphaproteobacteria</taxon>
        <taxon>Hyphomicrobiales</taxon>
        <taxon>Phyllobacteriaceae</taxon>
        <taxon>Aminobacter</taxon>
    </lineage>
</organism>
<feature type="domain" description="ATPase AAA-type core" evidence="3">
    <location>
        <begin position="19"/>
        <end position="66"/>
    </location>
</feature>
<keyword evidence="2" id="KW-0813">Transport</keyword>